<comment type="caution">
    <text evidence="3">The sequence shown here is derived from an EMBL/GenBank/DDBJ whole genome shotgun (WGS) entry which is preliminary data.</text>
</comment>
<feature type="transmembrane region" description="Helical" evidence="2">
    <location>
        <begin position="167"/>
        <end position="185"/>
    </location>
</feature>
<feature type="region of interest" description="Disordered" evidence="1">
    <location>
        <begin position="470"/>
        <end position="498"/>
    </location>
</feature>
<evidence type="ECO:0000256" key="2">
    <source>
        <dbReference type="SAM" id="Phobius"/>
    </source>
</evidence>
<proteinExistence type="predicted"/>
<dbReference type="InterPro" id="IPR036259">
    <property type="entry name" value="MFS_trans_sf"/>
</dbReference>
<feature type="transmembrane region" description="Helical" evidence="2">
    <location>
        <begin position="250"/>
        <end position="273"/>
    </location>
</feature>
<evidence type="ECO:0000313" key="4">
    <source>
        <dbReference type="Proteomes" id="UP001152533"/>
    </source>
</evidence>
<feature type="transmembrane region" description="Helical" evidence="2">
    <location>
        <begin position="332"/>
        <end position="353"/>
    </location>
</feature>
<feature type="compositionally biased region" description="Pro residues" evidence="1">
    <location>
        <begin position="478"/>
        <end position="488"/>
    </location>
</feature>
<dbReference type="SUPFAM" id="SSF103473">
    <property type="entry name" value="MFS general substrate transporter"/>
    <property type="match status" value="1"/>
</dbReference>
<feature type="transmembrane region" description="Helical" evidence="2">
    <location>
        <begin position="130"/>
        <end position="155"/>
    </location>
</feature>
<reference evidence="3" key="1">
    <citation type="submission" date="2022-08" db="EMBL/GenBank/DDBJ databases">
        <authorList>
            <person name="Giroux E."/>
            <person name="Giroux E."/>
        </authorList>
    </citation>
    <scope>NUCLEOTIDE SEQUENCE</scope>
    <source>
        <strain evidence="3">H1091258</strain>
    </source>
</reference>
<gene>
    <name evidence="3" type="ORF">CGXH109_LOCUS73591</name>
</gene>
<feature type="transmembrane region" description="Helical" evidence="2">
    <location>
        <begin position="359"/>
        <end position="385"/>
    </location>
</feature>
<organism evidence="3 4">
    <name type="scientific">Colletotrichum noveboracense</name>
    <dbReference type="NCBI Taxonomy" id="2664923"/>
    <lineage>
        <taxon>Eukaryota</taxon>
        <taxon>Fungi</taxon>
        <taxon>Dikarya</taxon>
        <taxon>Ascomycota</taxon>
        <taxon>Pezizomycotina</taxon>
        <taxon>Sordariomycetes</taxon>
        <taxon>Hypocreomycetidae</taxon>
        <taxon>Glomerellales</taxon>
        <taxon>Glomerellaceae</taxon>
        <taxon>Colletotrichum</taxon>
        <taxon>Colletotrichum gloeosporioides species complex</taxon>
    </lineage>
</organism>
<evidence type="ECO:0000313" key="3">
    <source>
        <dbReference type="EMBL" id="CAI0648229.1"/>
    </source>
</evidence>
<keyword evidence="2" id="KW-0472">Membrane</keyword>
<feature type="transmembrane region" description="Helical" evidence="2">
    <location>
        <begin position="105"/>
        <end position="124"/>
    </location>
</feature>
<feature type="transmembrane region" description="Helical" evidence="2">
    <location>
        <begin position="431"/>
        <end position="452"/>
    </location>
</feature>
<keyword evidence="4" id="KW-1185">Reference proteome</keyword>
<feature type="transmembrane region" description="Helical" evidence="2">
    <location>
        <begin position="397"/>
        <end position="419"/>
    </location>
</feature>
<feature type="transmembrane region" description="Helical" evidence="2">
    <location>
        <begin position="197"/>
        <end position="218"/>
    </location>
</feature>
<name>A0A9W4RX09_9PEZI</name>
<dbReference type="EMBL" id="CAMGZC010000527">
    <property type="protein sequence ID" value="CAI0648229.1"/>
    <property type="molecule type" value="Genomic_DNA"/>
</dbReference>
<dbReference type="AlphaFoldDB" id="A0A9W4RX09"/>
<dbReference type="Proteomes" id="UP001152533">
    <property type="component" value="Unassembled WGS sequence"/>
</dbReference>
<protein>
    <submittedName>
        <fullName evidence="3">Uncharacterized protein</fullName>
    </submittedName>
</protein>
<accession>A0A9W4RX09</accession>
<keyword evidence="2" id="KW-1133">Transmembrane helix</keyword>
<keyword evidence="2" id="KW-0812">Transmembrane</keyword>
<evidence type="ECO:0000256" key="1">
    <source>
        <dbReference type="SAM" id="MobiDB-lite"/>
    </source>
</evidence>
<sequence>MPADRAQGYGAHLVAIIIAVYYLKFGQTLIDKPIEILFREITCNSHYNNTSTNLIRAFPYDDLLYRIEEIEKIIERGNAISSVFEAIGGLLAAYVFLRANFRERLVIFGSLTWIVGKLLIYHTTRDGWNMLFYWVLSSLVGGGQVVVEGAILGMLTDLSDDQNRWEFSYTFSVALLSYVTANLAFKPLVEYSVDASYISAMTGIALGVTMIALCRFLFFKTYCKQAEDYRSEEEVNPDRRAPRVQVFSSLARFPSCCLLFIVAVLPPMASLSMPSLTSWMPRVFPVYETFLELPIPLYAFPTTALVVTSTMIPMLESNRAHRHSANPQRRTFPLFAPSFVPISIGTLLLVSSTDGNYKLLIGGLVFMGLGGGAVPLTLAMLVSLLGRRLRCRSLGRALGVVYTLQCVVRLVLGPILYALGKPGRPAMAQLFPQFIILLAVYAAFYSALRWWLKNSASTAQSSERDIQLEEMRREATPPVAPSVPPPAYSPLARENGRI</sequence>
<feature type="transmembrane region" description="Helical" evidence="2">
    <location>
        <begin position="293"/>
        <end position="312"/>
    </location>
</feature>